<dbReference type="Proteomes" id="UP000634136">
    <property type="component" value="Unassembled WGS sequence"/>
</dbReference>
<evidence type="ECO:0000313" key="1">
    <source>
        <dbReference type="EMBL" id="KAF7812444.1"/>
    </source>
</evidence>
<reference evidence="1" key="1">
    <citation type="submission" date="2020-09" db="EMBL/GenBank/DDBJ databases">
        <title>Genome-Enabled Discovery of Anthraquinone Biosynthesis in Senna tora.</title>
        <authorList>
            <person name="Kang S.-H."/>
            <person name="Pandey R.P."/>
            <person name="Lee C.-M."/>
            <person name="Sim J.-S."/>
            <person name="Jeong J.-T."/>
            <person name="Choi B.-S."/>
            <person name="Jung M."/>
            <person name="Ginzburg D."/>
            <person name="Zhao K."/>
            <person name="Won S.Y."/>
            <person name="Oh T.-J."/>
            <person name="Yu Y."/>
            <person name="Kim N.-H."/>
            <person name="Lee O.R."/>
            <person name="Lee T.-H."/>
            <person name="Bashyal P."/>
            <person name="Kim T.-S."/>
            <person name="Lee W.-H."/>
            <person name="Kawkins C."/>
            <person name="Kim C.-K."/>
            <person name="Kim J.S."/>
            <person name="Ahn B.O."/>
            <person name="Rhee S.Y."/>
            <person name="Sohng J.K."/>
        </authorList>
    </citation>
    <scope>NUCLEOTIDE SEQUENCE</scope>
    <source>
        <tissue evidence="1">Leaf</tissue>
    </source>
</reference>
<dbReference type="EMBL" id="JAAIUW010000010">
    <property type="protein sequence ID" value="KAF7812444.1"/>
    <property type="molecule type" value="Genomic_DNA"/>
</dbReference>
<protein>
    <submittedName>
        <fullName evidence="1">Uncharacterized protein</fullName>
    </submittedName>
</protein>
<comment type="caution">
    <text evidence="1">The sequence shown here is derived from an EMBL/GenBank/DDBJ whole genome shotgun (WGS) entry which is preliminary data.</text>
</comment>
<evidence type="ECO:0000313" key="2">
    <source>
        <dbReference type="Proteomes" id="UP000634136"/>
    </source>
</evidence>
<sequence>MTDREVCQCFLKSLKDPRYNLMVIVPFKDFSQLFTMGEDIDLQTKEMNKSSFN</sequence>
<gene>
    <name evidence="1" type="ORF">G2W53_033420</name>
</gene>
<dbReference type="AlphaFoldDB" id="A0A834T9J5"/>
<dbReference type="OrthoDB" id="1750196at2759"/>
<accession>A0A834T9J5</accession>
<proteinExistence type="predicted"/>
<keyword evidence="2" id="KW-1185">Reference proteome</keyword>
<name>A0A834T9J5_9FABA</name>
<organism evidence="1 2">
    <name type="scientific">Senna tora</name>
    <dbReference type="NCBI Taxonomy" id="362788"/>
    <lineage>
        <taxon>Eukaryota</taxon>
        <taxon>Viridiplantae</taxon>
        <taxon>Streptophyta</taxon>
        <taxon>Embryophyta</taxon>
        <taxon>Tracheophyta</taxon>
        <taxon>Spermatophyta</taxon>
        <taxon>Magnoliopsida</taxon>
        <taxon>eudicotyledons</taxon>
        <taxon>Gunneridae</taxon>
        <taxon>Pentapetalae</taxon>
        <taxon>rosids</taxon>
        <taxon>fabids</taxon>
        <taxon>Fabales</taxon>
        <taxon>Fabaceae</taxon>
        <taxon>Caesalpinioideae</taxon>
        <taxon>Cassia clade</taxon>
        <taxon>Senna</taxon>
    </lineage>
</organism>